<keyword evidence="3" id="KW-1185">Reference proteome</keyword>
<dbReference type="EMBL" id="JAXCGZ010013219">
    <property type="protein sequence ID" value="KAK7073332.1"/>
    <property type="molecule type" value="Genomic_DNA"/>
</dbReference>
<organism evidence="2 3">
    <name type="scientific">Halocaridina rubra</name>
    <name type="common">Hawaiian red shrimp</name>
    <dbReference type="NCBI Taxonomy" id="373956"/>
    <lineage>
        <taxon>Eukaryota</taxon>
        <taxon>Metazoa</taxon>
        <taxon>Ecdysozoa</taxon>
        <taxon>Arthropoda</taxon>
        <taxon>Crustacea</taxon>
        <taxon>Multicrustacea</taxon>
        <taxon>Malacostraca</taxon>
        <taxon>Eumalacostraca</taxon>
        <taxon>Eucarida</taxon>
        <taxon>Decapoda</taxon>
        <taxon>Pleocyemata</taxon>
        <taxon>Caridea</taxon>
        <taxon>Atyoidea</taxon>
        <taxon>Atyidae</taxon>
        <taxon>Halocaridina</taxon>
    </lineage>
</organism>
<comment type="caution">
    <text evidence="2">The sequence shown here is derived from an EMBL/GenBank/DDBJ whole genome shotgun (WGS) entry which is preliminary data.</text>
</comment>
<dbReference type="PROSITE" id="PS51233">
    <property type="entry name" value="VWFD"/>
    <property type="match status" value="1"/>
</dbReference>
<dbReference type="InterPro" id="IPR001846">
    <property type="entry name" value="VWF_type-D"/>
</dbReference>
<evidence type="ECO:0000313" key="2">
    <source>
        <dbReference type="EMBL" id="KAK7073332.1"/>
    </source>
</evidence>
<evidence type="ECO:0000313" key="3">
    <source>
        <dbReference type="Proteomes" id="UP001381693"/>
    </source>
</evidence>
<dbReference type="Pfam" id="PF00094">
    <property type="entry name" value="VWD"/>
    <property type="match status" value="1"/>
</dbReference>
<feature type="domain" description="VWFD" evidence="1">
    <location>
        <begin position="1016"/>
        <end position="1179"/>
    </location>
</feature>
<protein>
    <recommendedName>
        <fullName evidence="1">VWFD domain-containing protein</fullName>
    </recommendedName>
</protein>
<name>A0AAN8WWE0_HALRR</name>
<dbReference type="SMART" id="SM00216">
    <property type="entry name" value="VWD"/>
    <property type="match status" value="1"/>
</dbReference>
<evidence type="ECO:0000259" key="1">
    <source>
        <dbReference type="PROSITE" id="PS51233"/>
    </source>
</evidence>
<sequence>MPNLLHSQVDIPSFMRSLDLAASLLNQKDGSFVVQSAFKHGQQLLLDMNGPISFTANLALLAFQADIRIITLTTGPHNIHMVVEFSEIKQCVSFDVKDQTREEFALKYCVDAESPQETVYGIEMFIPTIVDNEFYIIITDTYISVILDTIMFPRTISPRVIKGLADISIVNQTLKADLTWDGERNPDNKLGVDLAYRGSSENRGRVTVLGYIKFIAEINHIQLITLAEGNGDSLLLDRGFSVHVTTPTRKTLSVESVVKLEQQTTFCKLETEIVYYNFARQQHKFNGIYNIQKSSTPYSYQIASETVYLSSSGQESSLQAVVKHQLTENERMVFIKAKASNHALKLPLEVELAIENEAHSCKMDITMAQETQTALLQWDVQAFPQGGVRNINIEIELESLLMLLKKIKRLTTYGVREGDDGQSELFEIEKPKIYNWQYTFQTPNRYLASIHSPYHGIEGELNPSTCEYSVRFYASEDEMGNSCEFTSKYKRSSGEGHMDWQTQVSHPSLLRDMIMTLEFQTTEDKIRGTLEIDIFPDIADKVRVTLETSRIFTDTLQIEATVQARILIHEPVITVTTAYAPHAIGLDVTYRTSRSTSPNFVVVAKYQATSSQNAAFAFFLRNEGQNDIEISGVIQPESRIDCDGMKITALARMPVTGEYEVHSEVCKAYFIHIHLQPQSNHTKTYILRVGLQEPNNFEISMTEEDDTQSHVRNIILLQSKLANENLLTLKAAYDQQEATRVKNALHAELQKIMSAIDWWLLNIWINLKQQAATKKREFPPPKTITVANNIQRELNLIYNNVIVHGILPKYEAFLHFLQGPMITYFKGAIKWSWGHVNRLENRLRNKLIAEIIAWQHEFQDFTNIVMRGTKDLVDLIEKGDIPKEIPVFFQKLEQSYIIQAIKRRLEIISKEYPGEYQGFLQSLKKMKTTFQNDISRMRQSVLAMPTTRNLIKWLGHNTRKVYSLSQALQSKYPTLRLENLLSNYYEYTPSPVDDLVWAYYNLIPNRFVDLLPPYNRSAMIIGDTEILTFDGARLRIPRSKCTVLLASYLVNELIIEYPIDKAPPQYTLTISGAKAVVKPDFSVTLNDHLVAKEHTTVGPISITITPLNIQIDGPLVTLRIAHTARTASLEVSGWAFGNIAGLLGTYDGEIGNDWMMPSGGQATNLEQLVSSWQEDQECETPIISTTKPSLSRVIRCNAMLNIWSRCNSIVNPDIFIDVCYMGHSACDAARAYHNLCSEKGILALVPMGC</sequence>
<reference evidence="2 3" key="1">
    <citation type="submission" date="2023-11" db="EMBL/GenBank/DDBJ databases">
        <title>Halocaridina rubra genome assembly.</title>
        <authorList>
            <person name="Smith C."/>
        </authorList>
    </citation>
    <scope>NUCLEOTIDE SEQUENCE [LARGE SCALE GENOMIC DNA]</scope>
    <source>
        <strain evidence="2">EP-1</strain>
        <tissue evidence="2">Whole</tissue>
    </source>
</reference>
<dbReference type="AlphaFoldDB" id="A0AAN8WWE0"/>
<dbReference type="Proteomes" id="UP001381693">
    <property type="component" value="Unassembled WGS sequence"/>
</dbReference>
<dbReference type="PANTHER" id="PTHR37860">
    <property type="entry name" value="AGAP008810-PA"/>
    <property type="match status" value="1"/>
</dbReference>
<accession>A0AAN8WWE0</accession>
<proteinExistence type="predicted"/>
<gene>
    <name evidence="2" type="ORF">SK128_006664</name>
</gene>
<dbReference type="PANTHER" id="PTHR37860:SF1">
    <property type="match status" value="1"/>
</dbReference>